<name>A0ABU0SLW9_9ACTN</name>
<feature type="region of interest" description="Disordered" evidence="1">
    <location>
        <begin position="1"/>
        <end position="29"/>
    </location>
</feature>
<dbReference type="Proteomes" id="UP001230328">
    <property type="component" value="Unassembled WGS sequence"/>
</dbReference>
<protein>
    <submittedName>
        <fullName evidence="2">Uncharacterized protein</fullName>
    </submittedName>
</protein>
<accession>A0ABU0SLW9</accession>
<evidence type="ECO:0000313" key="3">
    <source>
        <dbReference type="Proteomes" id="UP001230328"/>
    </source>
</evidence>
<reference evidence="2 3" key="1">
    <citation type="submission" date="2023-07" db="EMBL/GenBank/DDBJ databases">
        <title>Comparative genomics of wheat-associated soil bacteria to identify genetic determinants of phenazine resistance.</title>
        <authorList>
            <person name="Mouncey N."/>
        </authorList>
    </citation>
    <scope>NUCLEOTIDE SEQUENCE [LARGE SCALE GENOMIC DNA]</scope>
    <source>
        <strain evidence="2 3">V2I4</strain>
    </source>
</reference>
<comment type="caution">
    <text evidence="2">The sequence shown here is derived from an EMBL/GenBank/DDBJ whole genome shotgun (WGS) entry which is preliminary data.</text>
</comment>
<feature type="compositionally biased region" description="Gly residues" evidence="1">
    <location>
        <begin position="19"/>
        <end position="29"/>
    </location>
</feature>
<evidence type="ECO:0000313" key="2">
    <source>
        <dbReference type="EMBL" id="MDQ1023696.1"/>
    </source>
</evidence>
<dbReference type="EMBL" id="JAUSZI010000002">
    <property type="protein sequence ID" value="MDQ1023696.1"/>
    <property type="molecule type" value="Genomic_DNA"/>
</dbReference>
<proteinExistence type="predicted"/>
<sequence length="29" mass="3040">MNISRRLFRRTAPAARQTMGGGHAGQGAA</sequence>
<organism evidence="2 3">
    <name type="scientific">Streptomyces umbrinus</name>
    <dbReference type="NCBI Taxonomy" id="67370"/>
    <lineage>
        <taxon>Bacteria</taxon>
        <taxon>Bacillati</taxon>
        <taxon>Actinomycetota</taxon>
        <taxon>Actinomycetes</taxon>
        <taxon>Kitasatosporales</taxon>
        <taxon>Streptomycetaceae</taxon>
        <taxon>Streptomyces</taxon>
        <taxon>Streptomyces phaeochromogenes group</taxon>
    </lineage>
</organism>
<keyword evidence="3" id="KW-1185">Reference proteome</keyword>
<evidence type="ECO:0000256" key="1">
    <source>
        <dbReference type="SAM" id="MobiDB-lite"/>
    </source>
</evidence>
<gene>
    <name evidence="2" type="ORF">QF035_001278</name>
</gene>